<reference evidence="2" key="1">
    <citation type="journal article" date="2015" name="J. Biotechnol.">
        <title>The structure of the Cyberlindnera jadinii genome and its relation to Candida utilis analyzed by the occurrence of single nucleotide polymorphisms.</title>
        <authorList>
            <person name="Rupp O."/>
            <person name="Brinkrolf K."/>
            <person name="Buerth C."/>
            <person name="Kunigo M."/>
            <person name="Schneider J."/>
            <person name="Jaenicke S."/>
            <person name="Goesmann A."/>
            <person name="Puehler A."/>
            <person name="Jaeger K.-E."/>
            <person name="Ernst J.F."/>
        </authorList>
    </citation>
    <scope>NUCLEOTIDE SEQUENCE [LARGE SCALE GENOMIC DNA]</scope>
    <source>
        <strain evidence="2">ATCC 18201 / CBS 1600 / BCRC 20928 / JCM 3617 / NBRC 0987 / NRRL Y-1542</strain>
    </source>
</reference>
<evidence type="ECO:0000313" key="2">
    <source>
        <dbReference type="Proteomes" id="UP000038830"/>
    </source>
</evidence>
<organism evidence="1 2">
    <name type="scientific">Cyberlindnera jadinii (strain ATCC 18201 / CBS 1600 / BCRC 20928 / JCM 3617 / NBRC 0987 / NRRL Y-1542)</name>
    <name type="common">Torula yeast</name>
    <name type="synonym">Candida utilis</name>
    <dbReference type="NCBI Taxonomy" id="983966"/>
    <lineage>
        <taxon>Eukaryota</taxon>
        <taxon>Fungi</taxon>
        <taxon>Dikarya</taxon>
        <taxon>Ascomycota</taxon>
        <taxon>Saccharomycotina</taxon>
        <taxon>Saccharomycetes</taxon>
        <taxon>Phaffomycetales</taxon>
        <taxon>Phaffomycetaceae</taxon>
        <taxon>Cyberlindnera</taxon>
    </lineage>
</organism>
<dbReference type="EMBL" id="CDQK01000003">
    <property type="protein sequence ID" value="CEP22522.1"/>
    <property type="molecule type" value="Genomic_DNA"/>
</dbReference>
<protein>
    <submittedName>
        <fullName evidence="1">Uncharacterized protein</fullName>
    </submittedName>
</protein>
<evidence type="ECO:0000313" key="1">
    <source>
        <dbReference type="EMBL" id="CEP22522.1"/>
    </source>
</evidence>
<sequence>MNLSTYSFKCSNSIPTFSAQETDEPVSSEDSHLLYSIVTGCPSEYSLLGSSTSSLTSLHDKHGVFAPVPRRATNLDNAGRSPKKLTTVAHTVNTGLSPELDVGFFTSIPFSEF</sequence>
<dbReference type="AlphaFoldDB" id="A0A0H5C458"/>
<gene>
    <name evidence="1" type="ORF">BN1211_2896</name>
</gene>
<proteinExistence type="predicted"/>
<name>A0A0H5C458_CYBJN</name>
<dbReference type="Proteomes" id="UP000038830">
    <property type="component" value="Unassembled WGS sequence"/>
</dbReference>
<accession>A0A0H5C458</accession>